<protein>
    <submittedName>
        <fullName evidence="3">Tyrosine-type recombinase/integrase</fullName>
    </submittedName>
</protein>
<dbReference type="Proteomes" id="UP001595855">
    <property type="component" value="Unassembled WGS sequence"/>
</dbReference>
<dbReference type="SUPFAM" id="SSF56349">
    <property type="entry name" value="DNA breaking-rejoining enzymes"/>
    <property type="match status" value="1"/>
</dbReference>
<dbReference type="EMBL" id="JBHSJO010000001">
    <property type="protein sequence ID" value="MFC5016851.1"/>
    <property type="molecule type" value="Genomic_DNA"/>
</dbReference>
<proteinExistence type="predicted"/>
<evidence type="ECO:0000256" key="1">
    <source>
        <dbReference type="ARBA" id="ARBA00023172"/>
    </source>
</evidence>
<dbReference type="InterPro" id="IPR002104">
    <property type="entry name" value="Integrase_catalytic"/>
</dbReference>
<keyword evidence="4" id="KW-1185">Reference proteome</keyword>
<reference evidence="4" key="1">
    <citation type="journal article" date="2019" name="Int. J. Syst. Evol. Microbiol.">
        <title>The Global Catalogue of Microorganisms (GCM) 10K type strain sequencing project: providing services to taxonomists for standard genome sequencing and annotation.</title>
        <authorList>
            <consortium name="The Broad Institute Genomics Platform"/>
            <consortium name="The Broad Institute Genome Sequencing Center for Infectious Disease"/>
            <person name="Wu L."/>
            <person name="Ma J."/>
        </authorList>
    </citation>
    <scope>NUCLEOTIDE SEQUENCE [LARGE SCALE GENOMIC DNA]</scope>
    <source>
        <strain evidence="4">CGMCC 4.1542</strain>
    </source>
</reference>
<dbReference type="PROSITE" id="PS51898">
    <property type="entry name" value="TYR_RECOMBINASE"/>
    <property type="match status" value="1"/>
</dbReference>
<evidence type="ECO:0000259" key="2">
    <source>
        <dbReference type="PROSITE" id="PS51898"/>
    </source>
</evidence>
<sequence length="466" mass="51841">MLTYDVKIWSIRKRPDRAAAYQLRWRVGAQPFSKSYKLKAQADGRRSELLTALRNREQFDTETGLPASEVLASQSPTWFAHAREYVVMKWPNASAKHRASIADALATVTPRLVKDNRGAPAPRVLRAALYSWAFRLVLDQDGELVARIDAEEAPEPIVAALDWIGRKSVDISALNTPAVVRSALDALARKMDGTAAADNTVNRKVPVFSNCLRYAVELERLPSLPLAKVDWTPPETDDEIDFRYVPGPALARKLIDAVETQGDRGRHLKAFFGCIYYAATRPGEAVTLRESDFTLPEEGWGQVVLSSSSARVGSGWTDSGESYDSRGLKKRARRATREVPIPPVLVRMIRDHIKEFGTAEDGRLFRAVRSGGLLSKEYGDIWKAAREAVLTEQEVKTPLAEVPYGLRAACVSLWLESGVSPAEVARRAGHSIAVLFRFYAKAIRRNQHHANQQIERALEASDEAEQ</sequence>
<keyword evidence="1" id="KW-0233">DNA recombination</keyword>
<name>A0ABV9WYH5_9ACTN</name>
<feature type="domain" description="Tyr recombinase" evidence="2">
    <location>
        <begin position="240"/>
        <end position="454"/>
    </location>
</feature>
<evidence type="ECO:0000313" key="4">
    <source>
        <dbReference type="Proteomes" id="UP001595855"/>
    </source>
</evidence>
<accession>A0ABV9WYH5</accession>
<dbReference type="RefSeq" id="WP_271416841.1">
    <property type="nucleotide sequence ID" value="NZ_BAAATN010000005.1"/>
</dbReference>
<dbReference type="Gene3D" id="1.10.443.10">
    <property type="entry name" value="Intergrase catalytic core"/>
    <property type="match status" value="1"/>
</dbReference>
<comment type="caution">
    <text evidence="3">The sequence shown here is derived from an EMBL/GenBank/DDBJ whole genome shotgun (WGS) entry which is preliminary data.</text>
</comment>
<gene>
    <name evidence="3" type="ORF">ACFPRC_18425</name>
</gene>
<evidence type="ECO:0000313" key="3">
    <source>
        <dbReference type="EMBL" id="MFC5016851.1"/>
    </source>
</evidence>
<organism evidence="3 4">
    <name type="scientific">Streptomyces lienomycini</name>
    <dbReference type="NCBI Taxonomy" id="284035"/>
    <lineage>
        <taxon>Bacteria</taxon>
        <taxon>Bacillati</taxon>
        <taxon>Actinomycetota</taxon>
        <taxon>Actinomycetes</taxon>
        <taxon>Kitasatosporales</taxon>
        <taxon>Streptomycetaceae</taxon>
        <taxon>Streptomyces</taxon>
    </lineage>
</organism>
<dbReference type="InterPro" id="IPR013762">
    <property type="entry name" value="Integrase-like_cat_sf"/>
</dbReference>
<dbReference type="InterPro" id="IPR011010">
    <property type="entry name" value="DNA_brk_join_enz"/>
</dbReference>